<evidence type="ECO:0000313" key="3">
    <source>
        <dbReference type="EMBL" id="CAL1708323.1"/>
    </source>
</evidence>
<dbReference type="InterPro" id="IPR036291">
    <property type="entry name" value="NAD(P)-bd_dom_sf"/>
</dbReference>
<dbReference type="InterPro" id="IPR008927">
    <property type="entry name" value="6-PGluconate_DH-like_C_sf"/>
</dbReference>
<dbReference type="SUPFAM" id="SSF48179">
    <property type="entry name" value="6-phosphogluconate dehydrogenase C-terminal domain-like"/>
    <property type="match status" value="1"/>
</dbReference>
<dbReference type="Gene3D" id="3.40.50.720">
    <property type="entry name" value="NAD(P)-binding Rossmann-like Domain"/>
    <property type="match status" value="1"/>
</dbReference>
<organism evidence="3 4">
    <name type="scientific">Somion occarium</name>
    <dbReference type="NCBI Taxonomy" id="3059160"/>
    <lineage>
        <taxon>Eukaryota</taxon>
        <taxon>Fungi</taxon>
        <taxon>Dikarya</taxon>
        <taxon>Basidiomycota</taxon>
        <taxon>Agaricomycotina</taxon>
        <taxon>Agaricomycetes</taxon>
        <taxon>Polyporales</taxon>
        <taxon>Cerrenaceae</taxon>
        <taxon>Somion</taxon>
    </lineage>
</organism>
<dbReference type="Pfam" id="PF09130">
    <property type="entry name" value="DUF1932"/>
    <property type="match status" value="1"/>
</dbReference>
<sequence>MSVLPVVAIIAPGAMGSAVAKRLTTAGLTVLTNLDGRSPASRARAHDAGMQDVPLSDIPLKANWVLSILPPSDALSFAQKFRDAYYSHLGNTARPTSTSHQVAFADCNAVNPQTVKRISHTFVNTPIKFIDAGIIGGPPNDDYDPVIYASADAQDTAVLDAFERLSKYGLKVSPLRGEGAGIGDASALKMSYAGISKGITGLCTTMILAANASSPATAQALLHELSASQPSILHRITTSVPSMLPKAYRWVGEMEEISEFVGDGPGKIHEGLARLYERIEKSIKAGEGEGGEDVKVLKKFAEDAKKVIDGKTK</sequence>
<dbReference type="SUPFAM" id="SSF51735">
    <property type="entry name" value="NAD(P)-binding Rossmann-fold domains"/>
    <property type="match status" value="1"/>
</dbReference>
<name>A0ABP1DMQ5_9APHY</name>
<proteinExistence type="predicted"/>
<dbReference type="EMBL" id="OZ037947">
    <property type="protein sequence ID" value="CAL1708323.1"/>
    <property type="molecule type" value="Genomic_DNA"/>
</dbReference>
<dbReference type="Gene3D" id="1.10.1040.10">
    <property type="entry name" value="N-(1-d-carboxylethyl)-l-norvaline Dehydrogenase, domain 2"/>
    <property type="match status" value="1"/>
</dbReference>
<dbReference type="Proteomes" id="UP001497453">
    <property type="component" value="Chromosome 4"/>
</dbReference>
<feature type="domain" description="Phosphogluconate dehydrogenase NAD-binding putative C-terminal" evidence="2">
    <location>
        <begin position="212"/>
        <end position="279"/>
    </location>
</feature>
<protein>
    <recommendedName>
        <fullName evidence="5">6-phosphogluconate dehydrogenase C-terminal domain-like protein</fullName>
    </recommendedName>
</protein>
<reference evidence="4" key="1">
    <citation type="submission" date="2024-04" db="EMBL/GenBank/DDBJ databases">
        <authorList>
            <person name="Shaw F."/>
            <person name="Minotto A."/>
        </authorList>
    </citation>
    <scope>NUCLEOTIDE SEQUENCE [LARGE SCALE GENOMIC DNA]</scope>
</reference>
<dbReference type="InterPro" id="IPR013328">
    <property type="entry name" value="6PGD_dom2"/>
</dbReference>
<feature type="domain" description="6-phosphogluconate dehydrogenase NADP-binding" evidence="1">
    <location>
        <begin position="7"/>
        <end position="157"/>
    </location>
</feature>
<dbReference type="Pfam" id="PF03446">
    <property type="entry name" value="NAD_binding_2"/>
    <property type="match status" value="1"/>
</dbReference>
<evidence type="ECO:0000313" key="4">
    <source>
        <dbReference type="Proteomes" id="UP001497453"/>
    </source>
</evidence>
<gene>
    <name evidence="3" type="ORF">GFSPODELE1_LOCUS6800</name>
</gene>
<keyword evidence="4" id="KW-1185">Reference proteome</keyword>
<evidence type="ECO:0000259" key="1">
    <source>
        <dbReference type="Pfam" id="PF03446"/>
    </source>
</evidence>
<dbReference type="InterPro" id="IPR015814">
    <property type="entry name" value="Pgluconate_DH_NAD-bd_C"/>
</dbReference>
<accession>A0ABP1DMQ5</accession>
<evidence type="ECO:0000259" key="2">
    <source>
        <dbReference type="Pfam" id="PF09130"/>
    </source>
</evidence>
<dbReference type="InterPro" id="IPR006115">
    <property type="entry name" value="6PGDH_NADP-bd"/>
</dbReference>
<evidence type="ECO:0008006" key="5">
    <source>
        <dbReference type="Google" id="ProtNLM"/>
    </source>
</evidence>